<gene>
    <name evidence="1" type="ORF">L9059_07600</name>
</gene>
<protein>
    <submittedName>
        <fullName evidence="1">Uncharacterized protein</fullName>
    </submittedName>
</protein>
<dbReference type="SUPFAM" id="SSF55486">
    <property type="entry name" value="Metalloproteases ('zincins'), catalytic domain"/>
    <property type="match status" value="1"/>
</dbReference>
<accession>A0ABT0EWD6</accession>
<dbReference type="InterPro" id="IPR024079">
    <property type="entry name" value="MetalloPept_cat_dom_sf"/>
</dbReference>
<comment type="caution">
    <text evidence="1">The sequence shown here is derived from an EMBL/GenBank/DDBJ whole genome shotgun (WGS) entry which is preliminary data.</text>
</comment>
<dbReference type="EMBL" id="JAKNRW010000004">
    <property type="protein sequence ID" value="MCK1790057.1"/>
    <property type="molecule type" value="Genomic_DNA"/>
</dbReference>
<dbReference type="Proteomes" id="UP001299876">
    <property type="component" value="Unassembled WGS sequence"/>
</dbReference>
<evidence type="ECO:0000313" key="1">
    <source>
        <dbReference type="EMBL" id="MCK1790057.1"/>
    </source>
</evidence>
<dbReference type="RefSeq" id="WP_247289749.1">
    <property type="nucleotide sequence ID" value="NZ_JAKNRW010000004.1"/>
</dbReference>
<name>A0ABT0EWD6_9PSED</name>
<reference evidence="1 2" key="1">
    <citation type="submission" date="2022-02" db="EMBL/GenBank/DDBJ databases">
        <title>Comparative genomics of the first Antarctic Pseudomonas spp. capable of biotransforming 2,4,6-Trinitrotoluene.</title>
        <authorList>
            <person name="Cabrera M.A."/>
            <person name="Marquez S.L."/>
            <person name="Perez-Donoso J.M."/>
        </authorList>
    </citation>
    <scope>NUCLEOTIDE SEQUENCE [LARGE SCALE GENOMIC DNA]</scope>
    <source>
        <strain evidence="1 2">TNT19</strain>
    </source>
</reference>
<proteinExistence type="predicted"/>
<dbReference type="Gene3D" id="3.40.390.10">
    <property type="entry name" value="Collagenase (Catalytic Domain)"/>
    <property type="match status" value="1"/>
</dbReference>
<sequence length="196" mass="22633">MKKPIAIMVVIHNDLQDYPREKLYEDYFGWLKTELEDISGRPVFIHMSDKEDVTELSDYNYRNDDPGAAVMGWKQKTEELYRSIYKQQSFHSGLVKILLLTRYNIDETLWGLLGGVAGVTFMRSYAAIAAITSRNAPAHEIGHMLGATHEDSEVHFAGWWQDSVMLADPASPFRGNSYKFSEKNRQNMREYLENFP</sequence>
<organism evidence="1 2">
    <name type="scientific">Pseudomonas violetae</name>
    <dbReference type="NCBI Taxonomy" id="2915813"/>
    <lineage>
        <taxon>Bacteria</taxon>
        <taxon>Pseudomonadati</taxon>
        <taxon>Pseudomonadota</taxon>
        <taxon>Gammaproteobacteria</taxon>
        <taxon>Pseudomonadales</taxon>
        <taxon>Pseudomonadaceae</taxon>
        <taxon>Pseudomonas</taxon>
    </lineage>
</organism>
<keyword evidence="2" id="KW-1185">Reference proteome</keyword>
<evidence type="ECO:0000313" key="2">
    <source>
        <dbReference type="Proteomes" id="UP001299876"/>
    </source>
</evidence>